<feature type="transmembrane region" description="Helical" evidence="2">
    <location>
        <begin position="273"/>
        <end position="296"/>
    </location>
</feature>
<name>A0ABC9CS75_9POAL</name>
<keyword evidence="2" id="KW-0472">Membrane</keyword>
<proteinExistence type="predicted"/>
<keyword evidence="2" id="KW-0812">Transmembrane</keyword>
<accession>A0ABC9CS75</accession>
<organism evidence="3 4">
    <name type="scientific">Urochloa decumbens</name>
    <dbReference type="NCBI Taxonomy" id="240449"/>
    <lineage>
        <taxon>Eukaryota</taxon>
        <taxon>Viridiplantae</taxon>
        <taxon>Streptophyta</taxon>
        <taxon>Embryophyta</taxon>
        <taxon>Tracheophyta</taxon>
        <taxon>Spermatophyta</taxon>
        <taxon>Magnoliopsida</taxon>
        <taxon>Liliopsida</taxon>
        <taxon>Poales</taxon>
        <taxon>Poaceae</taxon>
        <taxon>PACMAD clade</taxon>
        <taxon>Panicoideae</taxon>
        <taxon>Panicodae</taxon>
        <taxon>Paniceae</taxon>
        <taxon>Melinidinae</taxon>
        <taxon>Urochloa</taxon>
    </lineage>
</organism>
<feature type="region of interest" description="Disordered" evidence="1">
    <location>
        <begin position="304"/>
        <end position="326"/>
    </location>
</feature>
<sequence>MAALRPCPSGLVVGRSQLSFSTLSPRVLQPFGSASSLLISLNTSTGKTGHRHAIGAHYHKGAEEGPGLDPEDKKRVIEKQLKEYRELFAKYYELEKDMPFREDIEKIDEYDNAMSSRNTSIFHIEATTFSLYFCMIATKGVKLASRVMESAALRLDKQKEISSCTTKQTLAMYVSIFVKLVEEAHDKKFNDESIFSLLGAFRGVAVVGHIMLQDALANVNYVGYYSPNYNLVQKVDDTWREFDQKMNNLEEKFRAVSKSAKAYEILRPTMTDAMIHTVFFISAMVVLITMMLWHDINSAGTKGRKRSIRASDGGEPDVLGTSSGSM</sequence>
<reference evidence="4" key="1">
    <citation type="submission" date="2024-06" db="EMBL/GenBank/DDBJ databases">
        <authorList>
            <person name="Ryan C."/>
        </authorList>
    </citation>
    <scope>NUCLEOTIDE SEQUENCE [LARGE SCALE GENOMIC DNA]</scope>
</reference>
<dbReference type="Proteomes" id="UP001497457">
    <property type="component" value="Chromosome 30rd"/>
</dbReference>
<dbReference type="AlphaFoldDB" id="A0ABC9CS75"/>
<keyword evidence="4" id="KW-1185">Reference proteome</keyword>
<evidence type="ECO:0000256" key="1">
    <source>
        <dbReference type="SAM" id="MobiDB-lite"/>
    </source>
</evidence>
<evidence type="ECO:0000256" key="2">
    <source>
        <dbReference type="SAM" id="Phobius"/>
    </source>
</evidence>
<reference evidence="3 4" key="2">
    <citation type="submission" date="2024-10" db="EMBL/GenBank/DDBJ databases">
        <authorList>
            <person name="Ryan C."/>
        </authorList>
    </citation>
    <scope>NUCLEOTIDE SEQUENCE [LARGE SCALE GENOMIC DNA]</scope>
</reference>
<gene>
    <name evidence="3" type="ORF">URODEC1_LOCUS77933</name>
</gene>
<protein>
    <submittedName>
        <fullName evidence="3">Uncharacterized protein</fullName>
    </submittedName>
</protein>
<keyword evidence="2" id="KW-1133">Transmembrane helix</keyword>
<evidence type="ECO:0000313" key="4">
    <source>
        <dbReference type="Proteomes" id="UP001497457"/>
    </source>
</evidence>
<evidence type="ECO:0000313" key="3">
    <source>
        <dbReference type="EMBL" id="CAL5025160.1"/>
    </source>
</evidence>
<dbReference type="EMBL" id="OZ075140">
    <property type="protein sequence ID" value="CAL5025160.1"/>
    <property type="molecule type" value="Genomic_DNA"/>
</dbReference>